<comment type="cofactor">
    <cofactor evidence="1">
        <name>a divalent metal cation</name>
        <dbReference type="ChEBI" id="CHEBI:60240"/>
    </cofactor>
</comment>
<organism evidence="9 10">
    <name type="scientific">Bactrocera dorsalis</name>
    <name type="common">Oriental fruit fly</name>
    <name type="synonym">Dacus dorsalis</name>
    <dbReference type="NCBI Taxonomy" id="27457"/>
    <lineage>
        <taxon>Eukaryota</taxon>
        <taxon>Metazoa</taxon>
        <taxon>Ecdysozoa</taxon>
        <taxon>Arthropoda</taxon>
        <taxon>Hexapoda</taxon>
        <taxon>Insecta</taxon>
        <taxon>Pterygota</taxon>
        <taxon>Neoptera</taxon>
        <taxon>Endopterygota</taxon>
        <taxon>Diptera</taxon>
        <taxon>Brachycera</taxon>
        <taxon>Muscomorpha</taxon>
        <taxon>Tephritoidea</taxon>
        <taxon>Tephritidae</taxon>
        <taxon>Bactrocera</taxon>
        <taxon>Bactrocera</taxon>
    </lineage>
</organism>
<reference evidence="10" key="2">
    <citation type="submission" date="2025-08" db="UniProtKB">
        <authorList>
            <consortium name="RefSeq"/>
        </authorList>
    </citation>
    <scope>IDENTIFICATION</scope>
    <source>
        <tissue evidence="10">Adult</tissue>
    </source>
</reference>
<dbReference type="RefSeq" id="XP_049302135.1">
    <property type="nucleotide sequence ID" value="XM_049446178.1"/>
</dbReference>
<sequence>MSEEEKQQEQILFKIGNTKCNRLHRWSPYCHLCSYHNKHLYLNRKGFFSINAMIAWDHDMNIRFMNARYAGSTHDSFVWNNSSLKACLEAAHQNGDQNSIYLGDSGYPLSPYLLTPFRHAESGTRESIFNKKHAKARNVERTIGVLKCRFRCLLSARKMRYDPAKVTSVINICCALHNICKKFRIGDPEEAETFFDAVVPLEPINENGNGSPGERRRRQIADALM</sequence>
<gene>
    <name evidence="10" type="primary">LOC125775518</name>
</gene>
<keyword evidence="4" id="KW-0540">Nuclease</keyword>
<dbReference type="InterPro" id="IPR027806">
    <property type="entry name" value="HARBI1_dom"/>
</dbReference>
<comment type="subcellular location">
    <subcellularLocation>
        <location evidence="2">Nucleus</location>
    </subcellularLocation>
</comment>
<comment type="similarity">
    <text evidence="3">Belongs to the HARBI1 family.</text>
</comment>
<keyword evidence="9" id="KW-1185">Reference proteome</keyword>
<keyword evidence="5" id="KW-0479">Metal-binding</keyword>
<dbReference type="PANTHER" id="PTHR22930:SF289">
    <property type="entry name" value="DDE TNP4 DOMAIN-CONTAINING PROTEIN-RELATED"/>
    <property type="match status" value="1"/>
</dbReference>
<keyword evidence="6" id="KW-0378">Hydrolase</keyword>
<name>A0ABM3IZ29_BACDO</name>
<evidence type="ECO:0000256" key="2">
    <source>
        <dbReference type="ARBA" id="ARBA00004123"/>
    </source>
</evidence>
<proteinExistence type="inferred from homology"/>
<dbReference type="InterPro" id="IPR045249">
    <property type="entry name" value="HARBI1-like"/>
</dbReference>
<protein>
    <submittedName>
        <fullName evidence="10">Nuclease HARBI1</fullName>
    </submittedName>
</protein>
<evidence type="ECO:0000259" key="8">
    <source>
        <dbReference type="Pfam" id="PF13359"/>
    </source>
</evidence>
<keyword evidence="7" id="KW-0539">Nucleus</keyword>
<feature type="domain" description="DDE Tnp4" evidence="8">
    <location>
        <begin position="36"/>
        <end position="178"/>
    </location>
</feature>
<evidence type="ECO:0000256" key="7">
    <source>
        <dbReference type="ARBA" id="ARBA00023242"/>
    </source>
</evidence>
<evidence type="ECO:0000256" key="1">
    <source>
        <dbReference type="ARBA" id="ARBA00001968"/>
    </source>
</evidence>
<dbReference type="GeneID" id="125775518"/>
<evidence type="ECO:0000313" key="9">
    <source>
        <dbReference type="Proteomes" id="UP001652620"/>
    </source>
</evidence>
<dbReference type="Proteomes" id="UP001652620">
    <property type="component" value="Chromosome 1"/>
</dbReference>
<evidence type="ECO:0000256" key="5">
    <source>
        <dbReference type="ARBA" id="ARBA00022723"/>
    </source>
</evidence>
<reference evidence="9" key="1">
    <citation type="submission" date="2025-05" db="UniProtKB">
        <authorList>
            <consortium name="RefSeq"/>
        </authorList>
    </citation>
    <scope>NUCLEOTIDE SEQUENCE [LARGE SCALE GENOMIC DNA]</scope>
</reference>
<dbReference type="Pfam" id="PF13359">
    <property type="entry name" value="DDE_Tnp_4"/>
    <property type="match status" value="1"/>
</dbReference>
<evidence type="ECO:0000313" key="10">
    <source>
        <dbReference type="RefSeq" id="XP_049302135.1"/>
    </source>
</evidence>
<evidence type="ECO:0000256" key="4">
    <source>
        <dbReference type="ARBA" id="ARBA00022722"/>
    </source>
</evidence>
<accession>A0ABM3IZ29</accession>
<evidence type="ECO:0000256" key="6">
    <source>
        <dbReference type="ARBA" id="ARBA00022801"/>
    </source>
</evidence>
<evidence type="ECO:0000256" key="3">
    <source>
        <dbReference type="ARBA" id="ARBA00006958"/>
    </source>
</evidence>
<dbReference type="PANTHER" id="PTHR22930">
    <property type="match status" value="1"/>
</dbReference>